<keyword evidence="3" id="KW-0723">Serine/threonine-protein kinase</keyword>
<keyword evidence="8 19" id="KW-0732">Signal</keyword>
<dbReference type="SMR" id="A0A1S2YRI3"/>
<evidence type="ECO:0000256" key="5">
    <source>
        <dbReference type="ARBA" id="ARBA00022614"/>
    </source>
</evidence>
<evidence type="ECO:0000256" key="6">
    <source>
        <dbReference type="ARBA" id="ARBA00022679"/>
    </source>
</evidence>
<dbReference type="Gene3D" id="3.30.200.20">
    <property type="entry name" value="Phosphorylase Kinase, domain 1"/>
    <property type="match status" value="1"/>
</dbReference>
<dbReference type="eggNOG" id="ENOG502QTGH">
    <property type="taxonomic scope" value="Eukaryota"/>
</dbReference>
<evidence type="ECO:0000256" key="17">
    <source>
        <dbReference type="PROSITE-ProRule" id="PRU10141"/>
    </source>
</evidence>
<feature type="binding site" evidence="17">
    <location>
        <position position="340"/>
    </location>
    <ligand>
        <name>ATP</name>
        <dbReference type="ChEBI" id="CHEBI:30616"/>
    </ligand>
</feature>
<sequence length="600" mass="66407">MKITIIAYAFLVILTTLFNPSSLALSQDGLTLLEIKSTLNDTKNVLGNWQEFDESPCAWTGINCHPGEQRVRSINLPYMQLGGIISPSIGKLSRLQRLALHQNGLHGIIPSEITNCTELRALYLRANYFQGGIPSGIGNLSFLNILDVSSNSLKGSIPSSIGRLSHLQVLNLSTNFFSGEIPDIGVLSTFQKNSFIGNLDLCGRQVEKPCRTSLGFPVVIPHAESDEAAVPPKRSSHYVKGVLIGAVATMGLALVITLSLLWIRSFSKKERAAKKYTEVKKQVDPSASAKLITFHGDMPYTSSEIIEKLESLDEEDIVGSGGFGTVFRMVMNDCGTFAVKRIDRSREGSDQVFERELEILGSIKHINLVNLRGYCRLPSSRLLIYDYLALGSLDDLLHENTERQPLNWSDRLKITLGSARGLAYLHHECSPKIVHRDIKSSNILLDENMEPHISDFGLAKLLVDEDAHVTTVVAGTFGYLAPEYLQSGRATEKSDVYSFGVLLLELVTGKRPTDPSFVKRGLNVVGWMNTLLKENRLEDVVDRRCTDADAETLEIILELAARCTDSNADDRPSMNQVLQLLEQEVMSPCPSEFYESHSDH</sequence>
<dbReference type="Proteomes" id="UP000087171">
    <property type="component" value="Chromosome Ca7"/>
</dbReference>
<keyword evidence="14 18" id="KW-0472">Membrane</keyword>
<dbReference type="InterPro" id="IPR013210">
    <property type="entry name" value="LRR_N_plant-typ"/>
</dbReference>
<evidence type="ECO:0000259" key="20">
    <source>
        <dbReference type="PROSITE" id="PS50011"/>
    </source>
</evidence>
<dbReference type="PANTHER" id="PTHR48056">
    <property type="entry name" value="LRR RECEPTOR-LIKE SERINE/THREONINE-PROTEIN KINASE-RELATED"/>
    <property type="match status" value="1"/>
</dbReference>
<dbReference type="FunFam" id="1.10.510.10:FF:000146">
    <property type="entry name" value="LRR receptor-like serine/threonine-protein kinase IOS1"/>
    <property type="match status" value="1"/>
</dbReference>
<evidence type="ECO:0000256" key="2">
    <source>
        <dbReference type="ARBA" id="ARBA00008684"/>
    </source>
</evidence>
<keyword evidence="21" id="KW-1185">Reference proteome</keyword>
<evidence type="ECO:0000256" key="14">
    <source>
        <dbReference type="ARBA" id="ARBA00023136"/>
    </source>
</evidence>
<dbReference type="InterPro" id="IPR011009">
    <property type="entry name" value="Kinase-like_dom_sf"/>
</dbReference>
<dbReference type="KEGG" id="cam:101493032"/>
<feature type="transmembrane region" description="Helical" evidence="18">
    <location>
        <begin position="242"/>
        <end position="263"/>
    </location>
</feature>
<keyword evidence="4" id="KW-0597">Phosphoprotein</keyword>
<evidence type="ECO:0000256" key="18">
    <source>
        <dbReference type="SAM" id="Phobius"/>
    </source>
</evidence>
<dbReference type="GO" id="GO:0005524">
    <property type="term" value="F:ATP binding"/>
    <property type="evidence" value="ECO:0007669"/>
    <property type="project" value="UniProtKB-UniRule"/>
</dbReference>
<evidence type="ECO:0000256" key="16">
    <source>
        <dbReference type="ARBA" id="ARBA00023180"/>
    </source>
</evidence>
<evidence type="ECO:0000256" key="4">
    <source>
        <dbReference type="ARBA" id="ARBA00022553"/>
    </source>
</evidence>
<dbReference type="Pfam" id="PF00069">
    <property type="entry name" value="Pkinase"/>
    <property type="match status" value="1"/>
</dbReference>
<keyword evidence="10 17" id="KW-0547">Nucleotide-binding</keyword>
<evidence type="ECO:0000256" key="1">
    <source>
        <dbReference type="ARBA" id="ARBA00004479"/>
    </source>
</evidence>
<evidence type="ECO:0000256" key="19">
    <source>
        <dbReference type="SAM" id="SignalP"/>
    </source>
</evidence>
<keyword evidence="7 18" id="KW-0812">Transmembrane</keyword>
<dbReference type="Pfam" id="PF08263">
    <property type="entry name" value="LRRNT_2"/>
    <property type="match status" value="1"/>
</dbReference>
<feature type="chain" id="PRO_5010186077" evidence="19">
    <location>
        <begin position="27"/>
        <end position="600"/>
    </location>
</feature>
<protein>
    <submittedName>
        <fullName evidence="22">LRR receptor-like serine/threonine-protein kinase FEI 1</fullName>
    </submittedName>
</protein>
<dbReference type="SMART" id="SM00220">
    <property type="entry name" value="S_TKc"/>
    <property type="match status" value="1"/>
</dbReference>
<dbReference type="InterPro" id="IPR000719">
    <property type="entry name" value="Prot_kinase_dom"/>
</dbReference>
<dbReference type="PROSITE" id="PS00107">
    <property type="entry name" value="PROTEIN_KINASE_ATP"/>
    <property type="match status" value="1"/>
</dbReference>
<feature type="signal peptide" evidence="19">
    <location>
        <begin position="1"/>
        <end position="26"/>
    </location>
</feature>
<reference evidence="21" key="1">
    <citation type="journal article" date="2013" name="Nat. Biotechnol.">
        <title>Draft genome sequence of chickpea (Cicer arietinum) provides a resource for trait improvement.</title>
        <authorList>
            <person name="Varshney R.K."/>
            <person name="Song C."/>
            <person name="Saxena R.K."/>
            <person name="Azam S."/>
            <person name="Yu S."/>
            <person name="Sharpe A.G."/>
            <person name="Cannon S."/>
            <person name="Baek J."/>
            <person name="Rosen B.D."/>
            <person name="Tar'an B."/>
            <person name="Millan T."/>
            <person name="Zhang X."/>
            <person name="Ramsay L.D."/>
            <person name="Iwata A."/>
            <person name="Wang Y."/>
            <person name="Nelson W."/>
            <person name="Farmer A.D."/>
            <person name="Gaur P.M."/>
            <person name="Soderlund C."/>
            <person name="Penmetsa R.V."/>
            <person name="Xu C."/>
            <person name="Bharti A.K."/>
            <person name="He W."/>
            <person name="Winter P."/>
            <person name="Zhao S."/>
            <person name="Hane J.K."/>
            <person name="Carrasquilla-Garcia N."/>
            <person name="Condie J.A."/>
            <person name="Upadhyaya H.D."/>
            <person name="Luo M.C."/>
            <person name="Thudi M."/>
            <person name="Gowda C.L."/>
            <person name="Singh N.P."/>
            <person name="Lichtenzveig J."/>
            <person name="Gali K.K."/>
            <person name="Rubio J."/>
            <person name="Nadarajan N."/>
            <person name="Dolezel J."/>
            <person name="Bansal K.C."/>
            <person name="Xu X."/>
            <person name="Edwards D."/>
            <person name="Zhang G."/>
            <person name="Kahl G."/>
            <person name="Gil J."/>
            <person name="Singh K.B."/>
            <person name="Datta S.K."/>
            <person name="Jackson S.A."/>
            <person name="Wang J."/>
            <person name="Cook D.R."/>
        </authorList>
    </citation>
    <scope>NUCLEOTIDE SEQUENCE [LARGE SCALE GENOMIC DNA]</scope>
    <source>
        <strain evidence="21">cv. CDC Frontier</strain>
    </source>
</reference>
<dbReference type="STRING" id="3827.A0A1S2YRI3"/>
<keyword evidence="13 18" id="KW-1133">Transmembrane helix</keyword>
<evidence type="ECO:0000256" key="7">
    <source>
        <dbReference type="ARBA" id="ARBA00022692"/>
    </source>
</evidence>
<keyword evidence="11" id="KW-0418">Kinase</keyword>
<dbReference type="Gene3D" id="3.80.10.10">
    <property type="entry name" value="Ribonuclease Inhibitor"/>
    <property type="match status" value="1"/>
</dbReference>
<evidence type="ECO:0000256" key="13">
    <source>
        <dbReference type="ARBA" id="ARBA00022989"/>
    </source>
</evidence>
<comment type="similarity">
    <text evidence="2">Belongs to the protein kinase superfamily. Ser/Thr protein kinase family.</text>
</comment>
<dbReference type="GO" id="GO:0004674">
    <property type="term" value="F:protein serine/threonine kinase activity"/>
    <property type="evidence" value="ECO:0007669"/>
    <property type="project" value="UniProtKB-KW"/>
</dbReference>
<evidence type="ECO:0000256" key="12">
    <source>
        <dbReference type="ARBA" id="ARBA00022840"/>
    </source>
</evidence>
<evidence type="ECO:0000313" key="21">
    <source>
        <dbReference type="Proteomes" id="UP000087171"/>
    </source>
</evidence>
<dbReference type="InterPro" id="IPR032675">
    <property type="entry name" value="LRR_dom_sf"/>
</dbReference>
<name>A0A1S2YRI3_CICAR</name>
<evidence type="ECO:0000256" key="9">
    <source>
        <dbReference type="ARBA" id="ARBA00022737"/>
    </source>
</evidence>
<accession>A0A1S2YRI3</accession>
<dbReference type="FunFam" id="3.80.10.10:FF:000101">
    <property type="entry name" value="LRR receptor-like serine/threonine-protein kinase ERECTA"/>
    <property type="match status" value="1"/>
</dbReference>
<dbReference type="SUPFAM" id="SSF56112">
    <property type="entry name" value="Protein kinase-like (PK-like)"/>
    <property type="match status" value="1"/>
</dbReference>
<keyword evidence="6" id="KW-0808">Transferase</keyword>
<evidence type="ECO:0000256" key="8">
    <source>
        <dbReference type="ARBA" id="ARBA00022729"/>
    </source>
</evidence>
<keyword evidence="5" id="KW-0433">Leucine-rich repeat</keyword>
<dbReference type="InterPro" id="IPR017441">
    <property type="entry name" value="Protein_kinase_ATP_BS"/>
</dbReference>
<dbReference type="InterPro" id="IPR008271">
    <property type="entry name" value="Ser/Thr_kinase_AS"/>
</dbReference>
<evidence type="ECO:0000313" key="22">
    <source>
        <dbReference type="RefSeq" id="XP_004508778.1"/>
    </source>
</evidence>
<evidence type="ECO:0000256" key="15">
    <source>
        <dbReference type="ARBA" id="ARBA00023170"/>
    </source>
</evidence>
<comment type="subcellular location">
    <subcellularLocation>
        <location evidence="1">Membrane</location>
        <topology evidence="1">Single-pass type I membrane protein</topology>
    </subcellularLocation>
</comment>
<dbReference type="InterPro" id="IPR050647">
    <property type="entry name" value="Plant_LRR-RLKs"/>
</dbReference>
<evidence type="ECO:0000256" key="11">
    <source>
        <dbReference type="ARBA" id="ARBA00022777"/>
    </source>
</evidence>
<dbReference type="PROSITE" id="PS50011">
    <property type="entry name" value="PROTEIN_KINASE_DOM"/>
    <property type="match status" value="1"/>
</dbReference>
<dbReference type="RefSeq" id="XP_004508778.1">
    <property type="nucleotide sequence ID" value="XM_004508721.3"/>
</dbReference>
<organism evidence="21 22">
    <name type="scientific">Cicer arietinum</name>
    <name type="common">Chickpea</name>
    <name type="synonym">Garbanzo</name>
    <dbReference type="NCBI Taxonomy" id="3827"/>
    <lineage>
        <taxon>Eukaryota</taxon>
        <taxon>Viridiplantae</taxon>
        <taxon>Streptophyta</taxon>
        <taxon>Embryophyta</taxon>
        <taxon>Tracheophyta</taxon>
        <taxon>Spermatophyta</taxon>
        <taxon>Magnoliopsida</taxon>
        <taxon>eudicotyledons</taxon>
        <taxon>Gunneridae</taxon>
        <taxon>Pentapetalae</taxon>
        <taxon>rosids</taxon>
        <taxon>fabids</taxon>
        <taxon>Fabales</taxon>
        <taxon>Fabaceae</taxon>
        <taxon>Papilionoideae</taxon>
        <taxon>50 kb inversion clade</taxon>
        <taxon>NPAAA clade</taxon>
        <taxon>Hologalegina</taxon>
        <taxon>IRL clade</taxon>
        <taxon>Cicereae</taxon>
        <taxon>Cicer</taxon>
    </lineage>
</organism>
<proteinExistence type="inferred from homology"/>
<dbReference type="Gene3D" id="1.10.510.10">
    <property type="entry name" value="Transferase(Phosphotransferase) domain 1"/>
    <property type="match status" value="1"/>
</dbReference>
<keyword evidence="12 17" id="KW-0067">ATP-binding</keyword>
<dbReference type="PROSITE" id="PS00108">
    <property type="entry name" value="PROTEIN_KINASE_ST"/>
    <property type="match status" value="1"/>
</dbReference>
<dbReference type="PaxDb" id="3827-XP_004508779.1"/>
<keyword evidence="9" id="KW-0677">Repeat</keyword>
<dbReference type="InterPro" id="IPR001611">
    <property type="entry name" value="Leu-rich_rpt"/>
</dbReference>
<dbReference type="OrthoDB" id="4062651at2759"/>
<reference evidence="22" key="2">
    <citation type="submission" date="2025-08" db="UniProtKB">
        <authorList>
            <consortium name="RefSeq"/>
        </authorList>
    </citation>
    <scope>IDENTIFICATION</scope>
    <source>
        <tissue evidence="22">Etiolated seedlings</tissue>
    </source>
</reference>
<dbReference type="SUPFAM" id="SSF52058">
    <property type="entry name" value="L domain-like"/>
    <property type="match status" value="1"/>
</dbReference>
<dbReference type="GO" id="GO:0016020">
    <property type="term" value="C:membrane"/>
    <property type="evidence" value="ECO:0007669"/>
    <property type="project" value="UniProtKB-SubCell"/>
</dbReference>
<dbReference type="AlphaFoldDB" id="A0A1S2YRI3"/>
<dbReference type="PANTHER" id="PTHR48056:SF66">
    <property type="entry name" value="LRR RECEPTOR-LIKE SERINE_THREONINE-PROTEIN KINASE FEI 2"/>
    <property type="match status" value="1"/>
</dbReference>
<gene>
    <name evidence="22" type="primary">LOC101493032</name>
</gene>
<keyword evidence="15" id="KW-0675">Receptor</keyword>
<keyword evidence="16" id="KW-0325">Glycoprotein</keyword>
<evidence type="ECO:0000256" key="3">
    <source>
        <dbReference type="ARBA" id="ARBA00022527"/>
    </source>
</evidence>
<feature type="domain" description="Protein kinase" evidence="20">
    <location>
        <begin position="312"/>
        <end position="586"/>
    </location>
</feature>
<dbReference type="GeneID" id="101493032"/>
<evidence type="ECO:0000256" key="10">
    <source>
        <dbReference type="ARBA" id="ARBA00022741"/>
    </source>
</evidence>
<dbReference type="Pfam" id="PF00560">
    <property type="entry name" value="LRR_1"/>
    <property type="match status" value="3"/>
</dbReference>